<dbReference type="EMBL" id="JACHDO010000001">
    <property type="protein sequence ID" value="MBB5494483.1"/>
    <property type="molecule type" value="Genomic_DNA"/>
</dbReference>
<feature type="DNA-binding region" description="H-T-H motif" evidence="5">
    <location>
        <begin position="31"/>
        <end position="50"/>
    </location>
</feature>
<feature type="domain" description="HTH tetR-type" evidence="6">
    <location>
        <begin position="8"/>
        <end position="68"/>
    </location>
</feature>
<keyword evidence="1" id="KW-0678">Repressor</keyword>
<evidence type="ECO:0000256" key="2">
    <source>
        <dbReference type="ARBA" id="ARBA00023015"/>
    </source>
</evidence>
<evidence type="ECO:0000256" key="5">
    <source>
        <dbReference type="PROSITE-ProRule" id="PRU00335"/>
    </source>
</evidence>
<dbReference type="GO" id="GO:0003700">
    <property type="term" value="F:DNA-binding transcription factor activity"/>
    <property type="evidence" value="ECO:0007669"/>
    <property type="project" value="TreeGrafter"/>
</dbReference>
<dbReference type="PANTHER" id="PTHR30055:SF234">
    <property type="entry name" value="HTH-TYPE TRANSCRIPTIONAL REGULATOR BETI"/>
    <property type="match status" value="1"/>
</dbReference>
<keyword evidence="8" id="KW-1185">Reference proteome</keyword>
<reference evidence="7 8" key="1">
    <citation type="submission" date="2020-08" db="EMBL/GenBank/DDBJ databases">
        <title>Sequencing the genomes of 1000 actinobacteria strains.</title>
        <authorList>
            <person name="Klenk H.-P."/>
        </authorList>
    </citation>
    <scope>NUCLEOTIDE SEQUENCE [LARGE SCALE GENOMIC DNA]</scope>
    <source>
        <strain evidence="7 8">DSM 44598</strain>
    </source>
</reference>
<dbReference type="RefSeq" id="WP_184368039.1">
    <property type="nucleotide sequence ID" value="NZ_BAAAKM010000012.1"/>
</dbReference>
<dbReference type="Pfam" id="PF00440">
    <property type="entry name" value="TetR_N"/>
    <property type="match status" value="1"/>
</dbReference>
<protein>
    <submittedName>
        <fullName evidence="7">AcrR family transcriptional regulator</fullName>
    </submittedName>
</protein>
<dbReference type="SUPFAM" id="SSF46689">
    <property type="entry name" value="Homeodomain-like"/>
    <property type="match status" value="1"/>
</dbReference>
<dbReference type="PROSITE" id="PS50977">
    <property type="entry name" value="HTH_TETR_2"/>
    <property type="match status" value="1"/>
</dbReference>
<comment type="caution">
    <text evidence="7">The sequence shown here is derived from an EMBL/GenBank/DDBJ whole genome shotgun (WGS) entry which is preliminary data.</text>
</comment>
<dbReference type="InterPro" id="IPR036271">
    <property type="entry name" value="Tet_transcr_reg_TetR-rel_C_sf"/>
</dbReference>
<dbReference type="PANTHER" id="PTHR30055">
    <property type="entry name" value="HTH-TYPE TRANSCRIPTIONAL REGULATOR RUTR"/>
    <property type="match status" value="1"/>
</dbReference>
<evidence type="ECO:0000256" key="3">
    <source>
        <dbReference type="ARBA" id="ARBA00023125"/>
    </source>
</evidence>
<name>A0A840WGB0_9ACTN</name>
<evidence type="ECO:0000313" key="7">
    <source>
        <dbReference type="EMBL" id="MBB5494483.1"/>
    </source>
</evidence>
<keyword evidence="3 5" id="KW-0238">DNA-binding</keyword>
<dbReference type="InterPro" id="IPR009057">
    <property type="entry name" value="Homeodomain-like_sf"/>
</dbReference>
<dbReference type="GO" id="GO:0000976">
    <property type="term" value="F:transcription cis-regulatory region binding"/>
    <property type="evidence" value="ECO:0007669"/>
    <property type="project" value="TreeGrafter"/>
</dbReference>
<evidence type="ECO:0000256" key="4">
    <source>
        <dbReference type="ARBA" id="ARBA00023163"/>
    </source>
</evidence>
<accession>A0A840WGB0</accession>
<evidence type="ECO:0000256" key="1">
    <source>
        <dbReference type="ARBA" id="ARBA00022491"/>
    </source>
</evidence>
<organism evidence="7 8">
    <name type="scientific">Nocardiopsis metallicus</name>
    <dbReference type="NCBI Taxonomy" id="179819"/>
    <lineage>
        <taxon>Bacteria</taxon>
        <taxon>Bacillati</taxon>
        <taxon>Actinomycetota</taxon>
        <taxon>Actinomycetes</taxon>
        <taxon>Streptosporangiales</taxon>
        <taxon>Nocardiopsidaceae</taxon>
        <taxon>Nocardiopsis</taxon>
    </lineage>
</organism>
<dbReference type="Proteomes" id="UP000579647">
    <property type="component" value="Unassembled WGS sequence"/>
</dbReference>
<dbReference type="InterPro" id="IPR050109">
    <property type="entry name" value="HTH-type_TetR-like_transc_reg"/>
</dbReference>
<dbReference type="Pfam" id="PF13977">
    <property type="entry name" value="TetR_C_6"/>
    <property type="match status" value="1"/>
</dbReference>
<dbReference type="Gene3D" id="1.10.357.10">
    <property type="entry name" value="Tetracycline Repressor, domain 2"/>
    <property type="match status" value="1"/>
</dbReference>
<dbReference type="AlphaFoldDB" id="A0A840WGB0"/>
<sequence length="211" mass="23852">MPRTADHDERRRQVAEALLRAIARKGLAKTTFADVADELGASVGLVQRYFRSKDDLLRFGVEHLYKRGEERIAAVERTLPVRDLLFRAARTLLPLDEERRRELTVWLEFLPATVHDPEMAELHRSATHELIDGLTEGLAAAQRHGELPLGLDPRAEALALVAFVDGLTIHRLATADLFDDATAERSLRQYFTRLFSDPEGLDPTHPQTEEN</sequence>
<evidence type="ECO:0000259" key="6">
    <source>
        <dbReference type="PROSITE" id="PS50977"/>
    </source>
</evidence>
<evidence type="ECO:0000313" key="8">
    <source>
        <dbReference type="Proteomes" id="UP000579647"/>
    </source>
</evidence>
<keyword evidence="4" id="KW-0804">Transcription</keyword>
<proteinExistence type="predicted"/>
<keyword evidence="2" id="KW-0805">Transcription regulation</keyword>
<dbReference type="InterPro" id="IPR001647">
    <property type="entry name" value="HTH_TetR"/>
</dbReference>
<gene>
    <name evidence="7" type="ORF">HNR07_005620</name>
</gene>
<dbReference type="SUPFAM" id="SSF48498">
    <property type="entry name" value="Tetracyclin repressor-like, C-terminal domain"/>
    <property type="match status" value="1"/>
</dbReference>
<dbReference type="InterPro" id="IPR039538">
    <property type="entry name" value="BetI_C"/>
</dbReference>